<feature type="domain" description="ABC transporter" evidence="6">
    <location>
        <begin position="15"/>
        <end position="246"/>
    </location>
</feature>
<dbReference type="SMART" id="SM00382">
    <property type="entry name" value="AAA"/>
    <property type="match status" value="1"/>
</dbReference>
<dbReference type="Pfam" id="PF13732">
    <property type="entry name" value="DrrA1-3_C"/>
    <property type="match status" value="1"/>
</dbReference>
<dbReference type="InterPro" id="IPR003593">
    <property type="entry name" value="AAA+_ATPase"/>
</dbReference>
<dbReference type="EMBL" id="LHXN01000082">
    <property type="protein sequence ID" value="KXA92068.1"/>
    <property type="molecule type" value="Genomic_DNA"/>
</dbReference>
<gene>
    <name evidence="7" type="ORF">AKJ64_04110</name>
</gene>
<protein>
    <submittedName>
        <fullName evidence="7">Daunorubicin ABC transporter ATPase</fullName>
    </submittedName>
</protein>
<dbReference type="InterPro" id="IPR050763">
    <property type="entry name" value="ABC_transporter_ATP-binding"/>
</dbReference>
<dbReference type="Proteomes" id="UP000070373">
    <property type="component" value="Unassembled WGS sequence"/>
</dbReference>
<evidence type="ECO:0000256" key="1">
    <source>
        <dbReference type="ARBA" id="ARBA00004413"/>
    </source>
</evidence>
<dbReference type="Pfam" id="PF00005">
    <property type="entry name" value="ABC_tran"/>
    <property type="match status" value="1"/>
</dbReference>
<evidence type="ECO:0000256" key="5">
    <source>
        <dbReference type="ARBA" id="ARBA00049985"/>
    </source>
</evidence>
<dbReference type="InterPro" id="IPR027417">
    <property type="entry name" value="P-loop_NTPase"/>
</dbReference>
<evidence type="ECO:0000313" key="8">
    <source>
        <dbReference type="Proteomes" id="UP000070373"/>
    </source>
</evidence>
<dbReference type="PANTHER" id="PTHR42711:SF5">
    <property type="entry name" value="ABC TRANSPORTER ATP-BINDING PROTEIN NATA"/>
    <property type="match status" value="1"/>
</dbReference>
<dbReference type="InterPro" id="IPR025302">
    <property type="entry name" value="DrrA1/2-like_C"/>
</dbReference>
<dbReference type="SUPFAM" id="SSF52540">
    <property type="entry name" value="P-loop containing nucleoside triphosphate hydrolases"/>
    <property type="match status" value="1"/>
</dbReference>
<accession>A0A133UD07</accession>
<keyword evidence="3" id="KW-0547">Nucleotide-binding</keyword>
<evidence type="ECO:0000256" key="3">
    <source>
        <dbReference type="ARBA" id="ARBA00022741"/>
    </source>
</evidence>
<organism evidence="7 8">
    <name type="scientific">candidate division MSBL1 archaeon SCGC-AAA259E17</name>
    <dbReference type="NCBI Taxonomy" id="1698263"/>
    <lineage>
        <taxon>Archaea</taxon>
        <taxon>Methanobacteriati</taxon>
        <taxon>Methanobacteriota</taxon>
        <taxon>candidate division MSBL1</taxon>
    </lineage>
</organism>
<dbReference type="GO" id="GO:0016887">
    <property type="term" value="F:ATP hydrolysis activity"/>
    <property type="evidence" value="ECO:0007669"/>
    <property type="project" value="InterPro"/>
</dbReference>
<dbReference type="InterPro" id="IPR003439">
    <property type="entry name" value="ABC_transporter-like_ATP-bd"/>
</dbReference>
<dbReference type="PANTHER" id="PTHR42711">
    <property type="entry name" value="ABC TRANSPORTER ATP-BINDING PROTEIN"/>
    <property type="match status" value="1"/>
</dbReference>
<dbReference type="PROSITE" id="PS00211">
    <property type="entry name" value="ABC_TRANSPORTER_1"/>
    <property type="match status" value="1"/>
</dbReference>
<keyword evidence="4" id="KW-0067">ATP-binding</keyword>
<dbReference type="AlphaFoldDB" id="A0A133UD07"/>
<dbReference type="PROSITE" id="PS50893">
    <property type="entry name" value="ABC_TRANSPORTER_2"/>
    <property type="match status" value="1"/>
</dbReference>
<keyword evidence="8" id="KW-1185">Reference proteome</keyword>
<comment type="similarity">
    <text evidence="5">Belongs to the ABC transporter superfamily. Drug exporter-1 (DrugE1) (TC 3.A.1.105) family.</text>
</comment>
<evidence type="ECO:0000256" key="4">
    <source>
        <dbReference type="ARBA" id="ARBA00022840"/>
    </source>
</evidence>
<evidence type="ECO:0000256" key="2">
    <source>
        <dbReference type="ARBA" id="ARBA00022448"/>
    </source>
</evidence>
<comment type="caution">
    <text evidence="7">The sequence shown here is derived from an EMBL/GenBank/DDBJ whole genome shotgun (WGS) entry which is preliminary data.</text>
</comment>
<dbReference type="InterPro" id="IPR005894">
    <property type="entry name" value="DrrA"/>
</dbReference>
<name>A0A133UD07_9EURY</name>
<evidence type="ECO:0000259" key="6">
    <source>
        <dbReference type="PROSITE" id="PS50893"/>
    </source>
</evidence>
<dbReference type="GO" id="GO:0043215">
    <property type="term" value="P:daunorubicin transport"/>
    <property type="evidence" value="ECO:0007669"/>
    <property type="project" value="InterPro"/>
</dbReference>
<keyword evidence="2" id="KW-0813">Transport</keyword>
<dbReference type="InterPro" id="IPR017871">
    <property type="entry name" value="ABC_transporter-like_CS"/>
</dbReference>
<dbReference type="GO" id="GO:0005886">
    <property type="term" value="C:plasma membrane"/>
    <property type="evidence" value="ECO:0007669"/>
    <property type="project" value="UniProtKB-SubCell"/>
</dbReference>
<dbReference type="PATRIC" id="fig|1698263.3.peg.1254"/>
<dbReference type="GO" id="GO:0005524">
    <property type="term" value="F:ATP binding"/>
    <property type="evidence" value="ECO:0007669"/>
    <property type="project" value="UniProtKB-KW"/>
</dbReference>
<sequence>MSRETEVGDSDALSIDARNVHLTYSDGTEAVKRISLKVPRGEFFGFLGPNGAGKTTFIKILVTLLKPTEGKVHVNGFELGKETQAIRETIGYMDQETRVDEELTARENVRFACEAYGVPQEEREDRIEELLDLVELSEAADKKAGDFSGGMKKRLDVATTLVHEPPLIFLDEPTTGLDPKSRKKLWEYFERINRRGRTIFLTTQYLEEADQLCDRIAVIQNGEIIATDSPANLKQRVGGHILEIELADDEEIKDRAADIARNADIFEDVKVDVTGDGINVGSDKIQDRGADLLVKLRDSDIPIKGFNLHEPTLDDIFLTITGERVSTDGEEAEPERVDISEGDK</sequence>
<dbReference type="Gene3D" id="3.40.50.300">
    <property type="entry name" value="P-loop containing nucleotide triphosphate hydrolases"/>
    <property type="match status" value="1"/>
</dbReference>
<dbReference type="GO" id="GO:1900753">
    <property type="term" value="P:doxorubicin transport"/>
    <property type="evidence" value="ECO:0007669"/>
    <property type="project" value="InterPro"/>
</dbReference>
<proteinExistence type="inferred from homology"/>
<reference evidence="7 8" key="1">
    <citation type="journal article" date="2016" name="Sci. Rep.">
        <title>Metabolic traits of an uncultured archaeal lineage -MSBL1- from brine pools of the Red Sea.</title>
        <authorList>
            <person name="Mwirichia R."/>
            <person name="Alam I."/>
            <person name="Rashid M."/>
            <person name="Vinu M."/>
            <person name="Ba-Alawi W."/>
            <person name="Anthony Kamau A."/>
            <person name="Kamanda Ngugi D."/>
            <person name="Goker M."/>
            <person name="Klenk H.P."/>
            <person name="Bajic V."/>
            <person name="Stingl U."/>
        </authorList>
    </citation>
    <scope>NUCLEOTIDE SEQUENCE [LARGE SCALE GENOMIC DNA]</scope>
    <source>
        <strain evidence="7">SCGC-AAA259E17</strain>
    </source>
</reference>
<evidence type="ECO:0000313" key="7">
    <source>
        <dbReference type="EMBL" id="KXA92068.1"/>
    </source>
</evidence>
<dbReference type="NCBIfam" id="TIGR01188">
    <property type="entry name" value="drrA"/>
    <property type="match status" value="1"/>
</dbReference>
<comment type="subcellular location">
    <subcellularLocation>
        <location evidence="1">Cell membrane</location>
        <topology evidence="1">Peripheral membrane protein</topology>
        <orientation evidence="1">Cytoplasmic side</orientation>
    </subcellularLocation>
</comment>